<feature type="compositionally biased region" description="Low complexity" evidence="1">
    <location>
        <begin position="119"/>
        <end position="131"/>
    </location>
</feature>
<protein>
    <recommendedName>
        <fullName evidence="4">Helix-turn-helix domain-containing protein</fullName>
    </recommendedName>
</protein>
<name>A0ABN2LWK0_9ACTN</name>
<dbReference type="RefSeq" id="WP_344129526.1">
    <property type="nucleotide sequence ID" value="NZ_BAAALT010000059.1"/>
</dbReference>
<evidence type="ECO:0008006" key="4">
    <source>
        <dbReference type="Google" id="ProtNLM"/>
    </source>
</evidence>
<feature type="compositionally biased region" description="Low complexity" evidence="1">
    <location>
        <begin position="57"/>
        <end position="78"/>
    </location>
</feature>
<gene>
    <name evidence="2" type="ORF">GCM10009682_23970</name>
</gene>
<feature type="compositionally biased region" description="Polar residues" evidence="1">
    <location>
        <begin position="106"/>
        <end position="115"/>
    </location>
</feature>
<evidence type="ECO:0000313" key="2">
    <source>
        <dbReference type="EMBL" id="GAA1801341.1"/>
    </source>
</evidence>
<organism evidence="2 3">
    <name type="scientific">Luedemannella flava</name>
    <dbReference type="NCBI Taxonomy" id="349316"/>
    <lineage>
        <taxon>Bacteria</taxon>
        <taxon>Bacillati</taxon>
        <taxon>Actinomycetota</taxon>
        <taxon>Actinomycetes</taxon>
        <taxon>Micromonosporales</taxon>
        <taxon>Micromonosporaceae</taxon>
        <taxon>Luedemannella</taxon>
    </lineage>
</organism>
<dbReference type="EMBL" id="BAAALT010000059">
    <property type="protein sequence ID" value="GAA1801341.1"/>
    <property type="molecule type" value="Genomic_DNA"/>
</dbReference>
<feature type="region of interest" description="Disordered" evidence="1">
    <location>
        <begin position="53"/>
        <end position="137"/>
    </location>
</feature>
<accession>A0ABN2LWK0</accession>
<reference evidence="2 3" key="1">
    <citation type="journal article" date="2019" name="Int. J. Syst. Evol. Microbiol.">
        <title>The Global Catalogue of Microorganisms (GCM) 10K type strain sequencing project: providing services to taxonomists for standard genome sequencing and annotation.</title>
        <authorList>
            <consortium name="The Broad Institute Genomics Platform"/>
            <consortium name="The Broad Institute Genome Sequencing Center for Infectious Disease"/>
            <person name="Wu L."/>
            <person name="Ma J."/>
        </authorList>
    </citation>
    <scope>NUCLEOTIDE SEQUENCE [LARGE SCALE GENOMIC DNA]</scope>
    <source>
        <strain evidence="2 3">JCM 13250</strain>
    </source>
</reference>
<evidence type="ECO:0000313" key="3">
    <source>
        <dbReference type="Proteomes" id="UP001500218"/>
    </source>
</evidence>
<keyword evidence="3" id="KW-1185">Reference proteome</keyword>
<proteinExistence type="predicted"/>
<sequence>MNPSRKAIKESVMALSEFVAMETAYRALVELDAPARTRALAWLSDALATPGVLPQDRTAASTPATTPAADEPAPVPARAARRPRGGAQKSSPPAATRKAEPRKSAAKSTRNTTSPPRKAAATPTDDAAAAAKGDRVYRRMPPADEVMGAYRQVGTISGLAEHYQVPVHTIQGWARRLRKDGHPIGRAS</sequence>
<evidence type="ECO:0000256" key="1">
    <source>
        <dbReference type="SAM" id="MobiDB-lite"/>
    </source>
</evidence>
<comment type="caution">
    <text evidence="2">The sequence shown here is derived from an EMBL/GenBank/DDBJ whole genome shotgun (WGS) entry which is preliminary data.</text>
</comment>
<dbReference type="Proteomes" id="UP001500218">
    <property type="component" value="Unassembled WGS sequence"/>
</dbReference>